<dbReference type="OrthoDB" id="1364214at2"/>
<dbReference type="Proteomes" id="UP000199580">
    <property type="component" value="Unassembled WGS sequence"/>
</dbReference>
<gene>
    <name evidence="2" type="ORF">SAMN04487935_1935</name>
</gene>
<sequence length="142" mass="16514">MGKRKLNQRPFAISLSEHPQTFNAIIKGKRDLNTAIALKIEKALDLEEGTLVMLQAFYEIKKEKQKNNNLRKLDISGIRKNLFWDTDISSIDWDRQYKAVIRRVFERGNFSEKRQVTQFYGVPKVRSVIGISTTRSSIKNNI</sequence>
<feature type="domain" description="DUF6922" evidence="1">
    <location>
        <begin position="78"/>
        <end position="129"/>
    </location>
</feature>
<name>A0A1G8WU91_9FLAO</name>
<organism evidence="2 3">
    <name type="scientific">Flavobacterium noncentrifugens</name>
    <dbReference type="NCBI Taxonomy" id="1128970"/>
    <lineage>
        <taxon>Bacteria</taxon>
        <taxon>Pseudomonadati</taxon>
        <taxon>Bacteroidota</taxon>
        <taxon>Flavobacteriia</taxon>
        <taxon>Flavobacteriales</taxon>
        <taxon>Flavobacteriaceae</taxon>
        <taxon>Flavobacterium</taxon>
    </lineage>
</organism>
<dbReference type="Pfam" id="PF21956">
    <property type="entry name" value="DUF6922"/>
    <property type="match status" value="1"/>
</dbReference>
<evidence type="ECO:0000313" key="3">
    <source>
        <dbReference type="Proteomes" id="UP000199580"/>
    </source>
</evidence>
<keyword evidence="3" id="KW-1185">Reference proteome</keyword>
<dbReference type="InterPro" id="IPR053830">
    <property type="entry name" value="DUF6922"/>
</dbReference>
<accession>A0A1G8WU91</accession>
<dbReference type="AlphaFoldDB" id="A0A1G8WU91"/>
<evidence type="ECO:0000259" key="1">
    <source>
        <dbReference type="Pfam" id="PF21956"/>
    </source>
</evidence>
<dbReference type="Gene3D" id="1.10.260.40">
    <property type="entry name" value="lambda repressor-like DNA-binding domains"/>
    <property type="match status" value="1"/>
</dbReference>
<dbReference type="STRING" id="1128970.SAMN04487935_1935"/>
<dbReference type="RefSeq" id="WP_091394368.1">
    <property type="nucleotide sequence ID" value="NZ_BKAI01000004.1"/>
</dbReference>
<proteinExistence type="predicted"/>
<reference evidence="2 3" key="1">
    <citation type="submission" date="2016-10" db="EMBL/GenBank/DDBJ databases">
        <authorList>
            <person name="de Groot N.N."/>
        </authorList>
    </citation>
    <scope>NUCLEOTIDE SEQUENCE [LARGE SCALE GENOMIC DNA]</scope>
    <source>
        <strain evidence="2 3">CGMCC 1.10076</strain>
    </source>
</reference>
<dbReference type="InterPro" id="IPR010982">
    <property type="entry name" value="Lambda_DNA-bd_dom_sf"/>
</dbReference>
<dbReference type="SUPFAM" id="SSF47413">
    <property type="entry name" value="lambda repressor-like DNA-binding domains"/>
    <property type="match status" value="1"/>
</dbReference>
<evidence type="ECO:0000313" key="2">
    <source>
        <dbReference type="EMBL" id="SDJ81160.1"/>
    </source>
</evidence>
<dbReference type="EMBL" id="FNEZ01000002">
    <property type="protein sequence ID" value="SDJ81160.1"/>
    <property type="molecule type" value="Genomic_DNA"/>
</dbReference>
<protein>
    <recommendedName>
        <fullName evidence="1">DUF6922 domain-containing protein</fullName>
    </recommendedName>
</protein>
<dbReference type="GO" id="GO:0003677">
    <property type="term" value="F:DNA binding"/>
    <property type="evidence" value="ECO:0007669"/>
    <property type="project" value="InterPro"/>
</dbReference>